<sequence length="78" mass="9153">MLGQVHIRARLGCRDIKAFISEKTDQQKWRKRRGTAGGRPVACGSPAYVKSWLRDLARDLPDTVWWQGFHDRRQMLWS</sequence>
<evidence type="ECO:0000313" key="1">
    <source>
        <dbReference type="EMBL" id="SFO58559.1"/>
    </source>
</evidence>
<dbReference type="RefSeq" id="WP_021595044.1">
    <property type="nucleotide sequence ID" value="NZ_FOVH01000007.1"/>
</dbReference>
<proteinExistence type="predicted"/>
<evidence type="ECO:0000313" key="2">
    <source>
        <dbReference type="Proteomes" id="UP000183413"/>
    </source>
</evidence>
<dbReference type="Proteomes" id="UP000183413">
    <property type="component" value="Unassembled WGS sequence"/>
</dbReference>
<dbReference type="AlphaFoldDB" id="A0A1I5IDY7"/>
<reference evidence="1 2" key="1">
    <citation type="submission" date="2016-10" db="EMBL/GenBank/DDBJ databases">
        <authorList>
            <person name="de Groot N.N."/>
        </authorList>
    </citation>
    <scope>NUCLEOTIDE SEQUENCE [LARGE SCALE GENOMIC DNA]</scope>
    <source>
        <strain evidence="1 2">DSM 43067</strain>
    </source>
</reference>
<protein>
    <submittedName>
        <fullName evidence="1">Uncharacterized protein</fullName>
    </submittedName>
</protein>
<organism evidence="1 2">
    <name type="scientific">Actinomadura madurae</name>
    <dbReference type="NCBI Taxonomy" id="1993"/>
    <lineage>
        <taxon>Bacteria</taxon>
        <taxon>Bacillati</taxon>
        <taxon>Actinomycetota</taxon>
        <taxon>Actinomycetes</taxon>
        <taxon>Streptosporangiales</taxon>
        <taxon>Thermomonosporaceae</taxon>
        <taxon>Actinomadura</taxon>
    </lineage>
</organism>
<keyword evidence="2" id="KW-1185">Reference proteome</keyword>
<name>A0A1I5IDY7_9ACTN</name>
<dbReference type="InParanoid" id="A0A1I5IDY7"/>
<dbReference type="STRING" id="1993.SAMN04489713_107276"/>
<accession>A0A1I5IDY7</accession>
<dbReference type="EMBL" id="FOVH01000007">
    <property type="protein sequence ID" value="SFO58559.1"/>
    <property type="molecule type" value="Genomic_DNA"/>
</dbReference>
<gene>
    <name evidence="1" type="ORF">SAMN04489713_107276</name>
</gene>